<feature type="region of interest" description="Disordered" evidence="1">
    <location>
        <begin position="1"/>
        <end position="35"/>
    </location>
</feature>
<sequence>MCPKTGRQSSPGRDVLQGLMVEESASSSKDAETRPPIVAVAEVEEQDHTTSFEPRMTSAISPLCSLKVEKADSSVPSEYS</sequence>
<organism evidence="2 3">
    <name type="scientific">Cirrhinus molitorella</name>
    <name type="common">mud carp</name>
    <dbReference type="NCBI Taxonomy" id="172907"/>
    <lineage>
        <taxon>Eukaryota</taxon>
        <taxon>Metazoa</taxon>
        <taxon>Chordata</taxon>
        <taxon>Craniata</taxon>
        <taxon>Vertebrata</taxon>
        <taxon>Euteleostomi</taxon>
        <taxon>Actinopterygii</taxon>
        <taxon>Neopterygii</taxon>
        <taxon>Teleostei</taxon>
        <taxon>Ostariophysi</taxon>
        <taxon>Cypriniformes</taxon>
        <taxon>Cyprinidae</taxon>
        <taxon>Labeoninae</taxon>
        <taxon>Labeonini</taxon>
        <taxon>Cirrhinus</taxon>
    </lineage>
</organism>
<proteinExistence type="predicted"/>
<keyword evidence="3" id="KW-1185">Reference proteome</keyword>
<evidence type="ECO:0000313" key="3">
    <source>
        <dbReference type="Proteomes" id="UP001558613"/>
    </source>
</evidence>
<evidence type="ECO:0000256" key="1">
    <source>
        <dbReference type="SAM" id="MobiDB-lite"/>
    </source>
</evidence>
<comment type="caution">
    <text evidence="2">The sequence shown here is derived from an EMBL/GenBank/DDBJ whole genome shotgun (WGS) entry which is preliminary data.</text>
</comment>
<gene>
    <name evidence="2" type="ORF">QQF64_011996</name>
</gene>
<evidence type="ECO:0000313" key="2">
    <source>
        <dbReference type="EMBL" id="KAL1256451.1"/>
    </source>
</evidence>
<accession>A0ABR3LWR9</accession>
<reference evidence="2 3" key="1">
    <citation type="submission" date="2023-09" db="EMBL/GenBank/DDBJ databases">
        <authorList>
            <person name="Wang M."/>
        </authorList>
    </citation>
    <scope>NUCLEOTIDE SEQUENCE [LARGE SCALE GENOMIC DNA]</scope>
    <source>
        <strain evidence="2">GT-2023</strain>
        <tissue evidence="2">Liver</tissue>
    </source>
</reference>
<protein>
    <submittedName>
        <fullName evidence="2">Uncharacterized protein</fullName>
    </submittedName>
</protein>
<dbReference type="EMBL" id="JAYMGO010000018">
    <property type="protein sequence ID" value="KAL1256451.1"/>
    <property type="molecule type" value="Genomic_DNA"/>
</dbReference>
<dbReference type="Proteomes" id="UP001558613">
    <property type="component" value="Unassembled WGS sequence"/>
</dbReference>
<feature type="compositionally biased region" description="Polar residues" evidence="1">
    <location>
        <begin position="1"/>
        <end position="11"/>
    </location>
</feature>
<name>A0ABR3LWR9_9TELE</name>